<keyword evidence="5 14" id="KW-0547">Nucleotide-binding</keyword>
<keyword evidence="3 14" id="KW-0436">Ligase</keyword>
<proteinExistence type="inferred from homology"/>
<evidence type="ECO:0000256" key="11">
    <source>
        <dbReference type="ARBA" id="ARBA00023306"/>
    </source>
</evidence>
<comment type="function">
    <text evidence="13">Catalyzes the interconversion of L-alanine and D-alanine. May also act on other amino acids.</text>
</comment>
<dbReference type="InterPro" id="IPR029066">
    <property type="entry name" value="PLP-binding_barrel"/>
</dbReference>
<dbReference type="Gene3D" id="3.20.20.10">
    <property type="entry name" value="Alanine racemase"/>
    <property type="match status" value="1"/>
</dbReference>
<dbReference type="GO" id="GO:0005524">
    <property type="term" value="F:ATP binding"/>
    <property type="evidence" value="ECO:0007669"/>
    <property type="project" value="UniProtKB-UniRule"/>
</dbReference>
<comment type="similarity">
    <text evidence="13">Belongs to the alanine racemase family.</text>
</comment>
<dbReference type="AlphaFoldDB" id="A0A328C443"/>
<feature type="active site" description="Proton acceptor; specific for L-alanine" evidence="13">
    <location>
        <position position="735"/>
    </location>
</feature>
<keyword evidence="9 14" id="KW-0573">Peptidoglycan synthesis</keyword>
<dbReference type="InterPro" id="IPR001608">
    <property type="entry name" value="Ala_racemase_N"/>
</dbReference>
<feature type="domain" description="Alanine racemase C-terminal" evidence="17">
    <location>
        <begin position="714"/>
        <end position="844"/>
    </location>
</feature>
<evidence type="ECO:0000256" key="5">
    <source>
        <dbReference type="ARBA" id="ARBA00022741"/>
    </source>
</evidence>
<accession>A0A328C443</accession>
<gene>
    <name evidence="18" type="primary">alr</name>
    <name evidence="14" type="synonym">murF</name>
    <name evidence="18" type="ORF">DL240_13605</name>
</gene>
<dbReference type="UniPathway" id="UPA00042">
    <property type="reaction ID" value="UER00497"/>
</dbReference>
<comment type="catalytic activity">
    <reaction evidence="13">
        <text>L-alanine = D-alanine</text>
        <dbReference type="Rhea" id="RHEA:20249"/>
        <dbReference type="ChEBI" id="CHEBI:57416"/>
        <dbReference type="ChEBI" id="CHEBI:57972"/>
        <dbReference type="EC" id="5.1.1.1"/>
    </reaction>
</comment>
<dbReference type="NCBIfam" id="TIGR01143">
    <property type="entry name" value="murF"/>
    <property type="match status" value="1"/>
</dbReference>
<dbReference type="Pfam" id="PF08245">
    <property type="entry name" value="Mur_ligase_M"/>
    <property type="match status" value="1"/>
</dbReference>
<evidence type="ECO:0000256" key="6">
    <source>
        <dbReference type="ARBA" id="ARBA00022840"/>
    </source>
</evidence>
<dbReference type="SUPFAM" id="SSF63418">
    <property type="entry name" value="MurE/MurF N-terminal domain"/>
    <property type="match status" value="1"/>
</dbReference>
<dbReference type="EMBL" id="QHKO01000006">
    <property type="protein sequence ID" value="RAL21164.1"/>
    <property type="molecule type" value="Genomic_DNA"/>
</dbReference>
<dbReference type="GO" id="GO:0005737">
    <property type="term" value="C:cytoplasm"/>
    <property type="evidence" value="ECO:0007669"/>
    <property type="project" value="UniProtKB-SubCell"/>
</dbReference>
<evidence type="ECO:0000256" key="16">
    <source>
        <dbReference type="PIRSR" id="PIRSR600821-52"/>
    </source>
</evidence>
<dbReference type="PANTHER" id="PTHR43024">
    <property type="entry name" value="UDP-N-ACETYLMURAMOYL-TRIPEPTIDE--D-ALANYL-D-ALANINE LIGASE"/>
    <property type="match status" value="1"/>
</dbReference>
<dbReference type="SUPFAM" id="SSF51419">
    <property type="entry name" value="PLP-binding barrel"/>
    <property type="match status" value="1"/>
</dbReference>
<evidence type="ECO:0000256" key="9">
    <source>
        <dbReference type="ARBA" id="ARBA00022984"/>
    </source>
</evidence>
<evidence type="ECO:0000256" key="10">
    <source>
        <dbReference type="ARBA" id="ARBA00023235"/>
    </source>
</evidence>
<dbReference type="RefSeq" id="WP_111730452.1">
    <property type="nucleotide sequence ID" value="NZ_QHKO01000006.1"/>
</dbReference>
<feature type="binding site" evidence="13 16">
    <location>
        <position position="785"/>
    </location>
    <ligand>
        <name>substrate</name>
    </ligand>
</feature>
<dbReference type="Pfam" id="PF00842">
    <property type="entry name" value="Ala_racemase_C"/>
    <property type="match status" value="1"/>
</dbReference>
<dbReference type="Gene3D" id="3.90.190.20">
    <property type="entry name" value="Mur ligase, C-terminal domain"/>
    <property type="match status" value="1"/>
</dbReference>
<protein>
    <recommendedName>
        <fullName evidence="13 14">Multifunctional fusion protein</fullName>
    </recommendedName>
    <domain>
        <recommendedName>
            <fullName evidence="14">UDP-N-acetylmuramoyl-tripeptide--D-alanyl-D-alanine ligase</fullName>
            <ecNumber evidence="14">6.3.2.10</ecNumber>
        </recommendedName>
        <alternativeName>
            <fullName evidence="14">D-alanyl-D-alanine-adding enzyme</fullName>
        </alternativeName>
    </domain>
    <domain>
        <recommendedName>
            <fullName evidence="13">Alanine racemase</fullName>
            <ecNumber evidence="13">5.1.1.1</ecNumber>
        </recommendedName>
    </domain>
</protein>
<dbReference type="GO" id="GO:0008360">
    <property type="term" value="P:regulation of cell shape"/>
    <property type="evidence" value="ECO:0007669"/>
    <property type="project" value="UniProtKB-KW"/>
</dbReference>
<dbReference type="SUPFAM" id="SSF53623">
    <property type="entry name" value="MurD-like peptide ligases, catalytic domain"/>
    <property type="match status" value="1"/>
</dbReference>
<dbReference type="EC" id="5.1.1.1" evidence="13"/>
<dbReference type="Proteomes" id="UP000249169">
    <property type="component" value="Unassembled WGS sequence"/>
</dbReference>
<comment type="pathway">
    <text evidence="14">Cell wall biogenesis; peptidoglycan biosynthesis.</text>
</comment>
<feature type="active site" description="Proton acceptor; specific for D-alanine" evidence="13">
    <location>
        <position position="507"/>
    </location>
</feature>
<dbReference type="InterPro" id="IPR013221">
    <property type="entry name" value="Mur_ligase_cen"/>
</dbReference>
<dbReference type="FunFam" id="3.20.20.10:FF:000002">
    <property type="entry name" value="Alanine racemase"/>
    <property type="match status" value="1"/>
</dbReference>
<dbReference type="PRINTS" id="PR00992">
    <property type="entry name" value="ALARACEMASE"/>
</dbReference>
<dbReference type="PANTHER" id="PTHR43024:SF1">
    <property type="entry name" value="UDP-N-ACETYLMURAMOYL-TRIPEPTIDE--D-ALANYL-D-ALANINE LIGASE"/>
    <property type="match status" value="1"/>
</dbReference>
<reference evidence="18 19" key="1">
    <citation type="submission" date="2018-05" db="EMBL/GenBank/DDBJ databases">
        <title>Lujinxingia marina gen. nov. sp. nov., a new facultative anaerobic member of the class Deltaproteobacteria, and proposal of Lujinxingaceae fam. nov.</title>
        <authorList>
            <person name="Li C.-M."/>
        </authorList>
    </citation>
    <scope>NUCLEOTIDE SEQUENCE [LARGE SCALE GENOMIC DNA]</scope>
    <source>
        <strain evidence="18 19">B210</strain>
    </source>
</reference>
<dbReference type="InterPro" id="IPR035911">
    <property type="entry name" value="MurE/MurF_N"/>
</dbReference>
<evidence type="ECO:0000256" key="1">
    <source>
        <dbReference type="ARBA" id="ARBA00001933"/>
    </source>
</evidence>
<dbReference type="OrthoDB" id="9813814at2"/>
<dbReference type="GO" id="GO:0047480">
    <property type="term" value="F:UDP-N-acetylmuramoyl-tripeptide-D-alanyl-D-alanine ligase activity"/>
    <property type="evidence" value="ECO:0007669"/>
    <property type="project" value="UniProtKB-UniRule"/>
</dbReference>
<comment type="similarity">
    <text evidence="14">Belongs to the MurCDEF family. MurF subfamily.</text>
</comment>
<dbReference type="InterPro" id="IPR011079">
    <property type="entry name" value="Ala_racemase_C"/>
</dbReference>
<dbReference type="SUPFAM" id="SSF53244">
    <property type="entry name" value="MurD-like peptide ligases, peptide-binding domain"/>
    <property type="match status" value="1"/>
</dbReference>
<keyword evidence="12 14" id="KW-0961">Cell wall biogenesis/degradation</keyword>
<dbReference type="InterPro" id="IPR051046">
    <property type="entry name" value="MurCDEF_CellWall_CoF430Synth"/>
</dbReference>
<comment type="cofactor">
    <cofactor evidence="1 13 15">
        <name>pyridoxal 5'-phosphate</name>
        <dbReference type="ChEBI" id="CHEBI:597326"/>
    </cofactor>
</comment>
<dbReference type="Pfam" id="PF02875">
    <property type="entry name" value="Mur_ligase_C"/>
    <property type="match status" value="1"/>
</dbReference>
<evidence type="ECO:0000256" key="3">
    <source>
        <dbReference type="ARBA" id="ARBA00022598"/>
    </source>
</evidence>
<keyword evidence="7 13" id="KW-0663">Pyridoxal phosphate</keyword>
<dbReference type="InterPro" id="IPR005863">
    <property type="entry name" value="UDP-N-AcMur_synth"/>
</dbReference>
<dbReference type="Gene3D" id="3.40.1390.10">
    <property type="entry name" value="MurE/MurF, N-terminal domain"/>
    <property type="match status" value="1"/>
</dbReference>
<dbReference type="HAMAP" id="MF_01201">
    <property type="entry name" value="Ala_racemase"/>
    <property type="match status" value="1"/>
</dbReference>
<dbReference type="InterPro" id="IPR036615">
    <property type="entry name" value="Mur_ligase_C_dom_sf"/>
</dbReference>
<dbReference type="GO" id="GO:0008766">
    <property type="term" value="F:UDP-N-acetylmuramoylalanyl-D-glutamyl-2,6-diaminopimelate-D-alanyl-D-alanine ligase activity"/>
    <property type="evidence" value="ECO:0007669"/>
    <property type="project" value="RHEA"/>
</dbReference>
<dbReference type="GO" id="GO:0030632">
    <property type="term" value="P:D-alanine biosynthetic process"/>
    <property type="evidence" value="ECO:0007669"/>
    <property type="project" value="UniProtKB-UniRule"/>
</dbReference>
<dbReference type="Pfam" id="PF01225">
    <property type="entry name" value="Mur_ligase"/>
    <property type="match status" value="1"/>
</dbReference>
<dbReference type="InterPro" id="IPR000821">
    <property type="entry name" value="Ala_racemase"/>
</dbReference>
<keyword evidence="19" id="KW-1185">Reference proteome</keyword>
<keyword evidence="6 14" id="KW-0067">ATP-binding</keyword>
<evidence type="ECO:0000256" key="8">
    <source>
        <dbReference type="ARBA" id="ARBA00022960"/>
    </source>
</evidence>
<dbReference type="InterPro" id="IPR000713">
    <property type="entry name" value="Mur_ligase_N"/>
</dbReference>
<comment type="caution">
    <text evidence="18">The sequence shown here is derived from an EMBL/GenBank/DDBJ whole genome shotgun (WGS) entry which is preliminary data.</text>
</comment>
<dbReference type="EC" id="6.3.2.10" evidence="14"/>
<evidence type="ECO:0000256" key="12">
    <source>
        <dbReference type="ARBA" id="ARBA00023316"/>
    </source>
</evidence>
<keyword evidence="11 14" id="KW-0131">Cell cycle</keyword>
<evidence type="ECO:0000256" key="4">
    <source>
        <dbReference type="ARBA" id="ARBA00022618"/>
    </source>
</evidence>
<evidence type="ECO:0000313" key="19">
    <source>
        <dbReference type="Proteomes" id="UP000249169"/>
    </source>
</evidence>
<comment type="function">
    <text evidence="14">Involved in cell wall formation. Catalyzes the final step in the synthesis of UDP-N-acetylmuramoyl-pentapeptide, the precursor of murein.</text>
</comment>
<keyword evidence="4 14" id="KW-0132">Cell division</keyword>
<keyword evidence="10 13" id="KW-0413">Isomerase</keyword>
<sequence>MSAKVDPGAMEVMTLGEVARWAGGRLEGGDPDQVIQKVVVDSRRLLEPGSLFVALEGPRFDGHAFVHQAFEQGAVAAMVHHGSRAEFGEGPLIRVSDTRAALQAVAAAWRARFDIPVVAITGSNGKTIVKDMLAKMLGATCTVHASPGSYNSQVGVPLSLLGIRSDHDVAIVEVGVSHRGDMARQVRMVRPTHGILTNIGSAHAAGLGDARGIAEEKSLLFQDLNEGHLVLSQDVQRQFSDLFHVKPRTYDQVSGDQQGRADVVARGVAARGAGWRFELAVRDLGSREIRLGVPGLHNVRNATAAAAMATLLGASLDEVARGLRRFELSEMRLEMHTTSAGITLINDTYNADPVSARAALEVLRNFSGGQRAVAIFGDMLDLGARAADAHRELGQAVARHRIDELFLVGEFAALMGEAAVAAGMSPERVHRAEHLEELHRMLERELSPGDVVLFKASRTVGLDRAARRLIESVAPTRLFIDLGAIRDNYHALSRRLGDEVGVMAVVKSFGYGNDATRVSQLLEGQGVQALAVAYPDEAIPLRRRGIRLPILVTNVQASEADKIAKYDLTALIYARPVARALAAQAERVGKRVSVHLEIDTGMRRVGLLPEDAVAFAREVHRMQALSIEGVMTHLAAADDPDEDAFTHRQLDTFDQVLAGIRAAGVPTGVVHAANTAAAWRFERARYDMVRVGLGLYGLHPSEAVEDQARDVRPALCFTTRVLHLQQVAPGDTVGYGRSWRAPRGEARRLATIAVGYNDGFPRFLSNGGEVMIAGTRCPVVGRVCMDVAMVDVTDAGRVDVGDEVLLFGRDGEDQIAIEEWAERGHTISYELLCRISPRVRRIFLTE</sequence>
<comment type="pathway">
    <text evidence="13">Amino-acid biosynthesis; D-alanine biosynthesis; D-alanine from L-alanine: step 1/1.</text>
</comment>
<dbReference type="Pfam" id="PF01168">
    <property type="entry name" value="Ala_racemase_N"/>
    <property type="match status" value="1"/>
</dbReference>
<dbReference type="CDD" id="cd00430">
    <property type="entry name" value="PLPDE_III_AR"/>
    <property type="match status" value="1"/>
</dbReference>
<dbReference type="GO" id="GO:0009252">
    <property type="term" value="P:peptidoglycan biosynthetic process"/>
    <property type="evidence" value="ECO:0007669"/>
    <property type="project" value="UniProtKB-UniRule"/>
</dbReference>
<evidence type="ECO:0000256" key="7">
    <source>
        <dbReference type="ARBA" id="ARBA00022898"/>
    </source>
</evidence>
<name>A0A328C443_9DELT</name>
<evidence type="ECO:0000256" key="15">
    <source>
        <dbReference type="PIRSR" id="PIRSR600821-50"/>
    </source>
</evidence>
<dbReference type="HAMAP" id="MF_02019">
    <property type="entry name" value="MurF"/>
    <property type="match status" value="1"/>
</dbReference>
<evidence type="ECO:0000313" key="18">
    <source>
        <dbReference type="EMBL" id="RAL21164.1"/>
    </source>
</evidence>
<evidence type="ECO:0000256" key="2">
    <source>
        <dbReference type="ARBA" id="ARBA00022490"/>
    </source>
</evidence>
<keyword evidence="2 14" id="KW-0963">Cytoplasm</keyword>
<dbReference type="GO" id="GO:0051301">
    <property type="term" value="P:cell division"/>
    <property type="evidence" value="ECO:0007669"/>
    <property type="project" value="UniProtKB-KW"/>
</dbReference>
<organism evidence="18 19">
    <name type="scientific">Lujinxingia litoralis</name>
    <dbReference type="NCBI Taxonomy" id="2211119"/>
    <lineage>
        <taxon>Bacteria</taxon>
        <taxon>Deltaproteobacteria</taxon>
        <taxon>Bradymonadales</taxon>
        <taxon>Lujinxingiaceae</taxon>
        <taxon>Lujinxingia</taxon>
    </lineage>
</organism>
<dbReference type="UniPathway" id="UPA00219"/>
<comment type="caution">
    <text evidence="14">Lacks conserved residue(s) required for the propagation of feature annotation.</text>
</comment>
<feature type="binding site" evidence="13 16">
    <location>
        <position position="604"/>
    </location>
    <ligand>
        <name>substrate</name>
    </ligand>
</feature>
<evidence type="ECO:0000256" key="13">
    <source>
        <dbReference type="HAMAP-Rule" id="MF_01201"/>
    </source>
</evidence>
<dbReference type="InterPro" id="IPR004101">
    <property type="entry name" value="Mur_ligase_C"/>
</dbReference>
<dbReference type="GO" id="GO:0008784">
    <property type="term" value="F:alanine racemase activity"/>
    <property type="evidence" value="ECO:0007669"/>
    <property type="project" value="UniProtKB-UniRule"/>
</dbReference>
<comment type="subcellular location">
    <subcellularLocation>
        <location evidence="14">Cytoplasm</location>
    </subcellularLocation>
</comment>
<dbReference type="InterPro" id="IPR009006">
    <property type="entry name" value="Ala_racemase/Decarboxylase_C"/>
</dbReference>
<dbReference type="Gene3D" id="3.40.1190.10">
    <property type="entry name" value="Mur-like, catalytic domain"/>
    <property type="match status" value="1"/>
</dbReference>
<feature type="modified residue" description="N6-(pyridoxal phosphate)lysine" evidence="13 15">
    <location>
        <position position="507"/>
    </location>
</feature>
<comment type="catalytic activity">
    <reaction evidence="14">
        <text>D-alanyl-D-alanine + UDP-N-acetyl-alpha-D-muramoyl-L-alanyl-gamma-D-glutamyl-meso-2,6-diaminopimelate + ATP = UDP-N-acetyl-alpha-D-muramoyl-L-alanyl-gamma-D-glutamyl-meso-2,6-diaminopimeloyl-D-alanyl-D-alanine + ADP + phosphate + H(+)</text>
        <dbReference type="Rhea" id="RHEA:28374"/>
        <dbReference type="ChEBI" id="CHEBI:15378"/>
        <dbReference type="ChEBI" id="CHEBI:30616"/>
        <dbReference type="ChEBI" id="CHEBI:43474"/>
        <dbReference type="ChEBI" id="CHEBI:57822"/>
        <dbReference type="ChEBI" id="CHEBI:61386"/>
        <dbReference type="ChEBI" id="CHEBI:83905"/>
        <dbReference type="ChEBI" id="CHEBI:456216"/>
        <dbReference type="EC" id="6.3.2.10"/>
    </reaction>
</comment>
<evidence type="ECO:0000259" key="17">
    <source>
        <dbReference type="SMART" id="SM01005"/>
    </source>
</evidence>
<dbReference type="GO" id="GO:0030170">
    <property type="term" value="F:pyridoxal phosphate binding"/>
    <property type="evidence" value="ECO:0007669"/>
    <property type="project" value="UniProtKB-UniRule"/>
</dbReference>
<dbReference type="SMART" id="SM01005">
    <property type="entry name" value="Ala_racemase_C"/>
    <property type="match status" value="1"/>
</dbReference>
<dbReference type="GO" id="GO:0071555">
    <property type="term" value="P:cell wall organization"/>
    <property type="evidence" value="ECO:0007669"/>
    <property type="project" value="UniProtKB-KW"/>
</dbReference>
<dbReference type="Gene3D" id="2.40.37.10">
    <property type="entry name" value="Lyase, Ornithine Decarboxylase, Chain A, domain 1"/>
    <property type="match status" value="1"/>
</dbReference>
<dbReference type="SUPFAM" id="SSF50621">
    <property type="entry name" value="Alanine racemase C-terminal domain-like"/>
    <property type="match status" value="1"/>
</dbReference>
<dbReference type="InterPro" id="IPR036565">
    <property type="entry name" value="Mur-like_cat_sf"/>
</dbReference>
<evidence type="ECO:0000256" key="14">
    <source>
        <dbReference type="HAMAP-Rule" id="MF_02019"/>
    </source>
</evidence>
<dbReference type="NCBIfam" id="TIGR00492">
    <property type="entry name" value="alr"/>
    <property type="match status" value="1"/>
</dbReference>
<keyword evidence="8 14" id="KW-0133">Cell shape</keyword>